<name>A0ABN9CF04_9NEOB</name>
<gene>
    <name evidence="1" type="ORF">SPARVUS_LOCUS4927271</name>
</gene>
<reference evidence="1" key="1">
    <citation type="submission" date="2023-05" db="EMBL/GenBank/DDBJ databases">
        <authorList>
            <person name="Stuckert A."/>
        </authorList>
    </citation>
    <scope>NUCLEOTIDE SEQUENCE</scope>
</reference>
<dbReference type="EMBL" id="CATNWA010009777">
    <property type="protein sequence ID" value="CAI9558686.1"/>
    <property type="molecule type" value="Genomic_DNA"/>
</dbReference>
<dbReference type="Proteomes" id="UP001162483">
    <property type="component" value="Unassembled WGS sequence"/>
</dbReference>
<organism evidence="1 2">
    <name type="scientific">Staurois parvus</name>
    <dbReference type="NCBI Taxonomy" id="386267"/>
    <lineage>
        <taxon>Eukaryota</taxon>
        <taxon>Metazoa</taxon>
        <taxon>Chordata</taxon>
        <taxon>Craniata</taxon>
        <taxon>Vertebrata</taxon>
        <taxon>Euteleostomi</taxon>
        <taxon>Amphibia</taxon>
        <taxon>Batrachia</taxon>
        <taxon>Anura</taxon>
        <taxon>Neobatrachia</taxon>
        <taxon>Ranoidea</taxon>
        <taxon>Ranidae</taxon>
        <taxon>Staurois</taxon>
    </lineage>
</organism>
<comment type="caution">
    <text evidence="1">The sequence shown here is derived from an EMBL/GenBank/DDBJ whole genome shotgun (WGS) entry which is preliminary data.</text>
</comment>
<accession>A0ABN9CF04</accession>
<sequence>MQTNLRQCEAYGLSTDRLTPPSPSTSAAKLAALIHLFPKDNLWI</sequence>
<keyword evidence="2" id="KW-1185">Reference proteome</keyword>
<protein>
    <submittedName>
        <fullName evidence="1">Uncharacterized protein</fullName>
    </submittedName>
</protein>
<evidence type="ECO:0000313" key="1">
    <source>
        <dbReference type="EMBL" id="CAI9558686.1"/>
    </source>
</evidence>
<proteinExistence type="predicted"/>
<evidence type="ECO:0000313" key="2">
    <source>
        <dbReference type="Proteomes" id="UP001162483"/>
    </source>
</evidence>